<protein>
    <submittedName>
        <fullName evidence="3">Uncharacterized protein</fullName>
    </submittedName>
</protein>
<dbReference type="SUPFAM" id="SSF53927">
    <property type="entry name" value="Cytidine deaminase-like"/>
    <property type="match status" value="1"/>
</dbReference>
<dbReference type="GO" id="GO:0004126">
    <property type="term" value="F:cytidine deaminase activity"/>
    <property type="evidence" value="ECO:0007669"/>
    <property type="project" value="TreeGrafter"/>
</dbReference>
<proteinExistence type="inferred from homology"/>
<name>A0A8K0N8L1_COCNU</name>
<dbReference type="EMBL" id="CM017881">
    <property type="protein sequence ID" value="KAG1362592.1"/>
    <property type="molecule type" value="Genomic_DNA"/>
</dbReference>
<organism evidence="3 4">
    <name type="scientific">Cocos nucifera</name>
    <name type="common">Coconut palm</name>
    <dbReference type="NCBI Taxonomy" id="13894"/>
    <lineage>
        <taxon>Eukaryota</taxon>
        <taxon>Viridiplantae</taxon>
        <taxon>Streptophyta</taxon>
        <taxon>Embryophyta</taxon>
        <taxon>Tracheophyta</taxon>
        <taxon>Spermatophyta</taxon>
        <taxon>Magnoliopsida</taxon>
        <taxon>Liliopsida</taxon>
        <taxon>Arecaceae</taxon>
        <taxon>Arecoideae</taxon>
        <taxon>Cocoseae</taxon>
        <taxon>Attaleinae</taxon>
        <taxon>Cocos</taxon>
    </lineage>
</organism>
<reference evidence="3" key="2">
    <citation type="submission" date="2019-07" db="EMBL/GenBank/DDBJ databases">
        <authorList>
            <person name="Yang Y."/>
            <person name="Bocs S."/>
            <person name="Baudouin L."/>
        </authorList>
    </citation>
    <scope>NUCLEOTIDE SEQUENCE</scope>
    <source>
        <tissue evidence="3">Spear leaf of Hainan Tall coconut</tissue>
    </source>
</reference>
<comment type="caution">
    <text evidence="3">The sequence shown here is derived from an EMBL/GenBank/DDBJ whole genome shotgun (WGS) entry which is preliminary data.</text>
</comment>
<dbReference type="AlphaFoldDB" id="A0A8K0N8L1"/>
<feature type="compositionally biased region" description="Pro residues" evidence="2">
    <location>
        <begin position="115"/>
        <end position="141"/>
    </location>
</feature>
<dbReference type="PANTHER" id="PTHR11644:SF2">
    <property type="entry name" value="CYTIDINE DEAMINASE"/>
    <property type="match status" value="1"/>
</dbReference>
<evidence type="ECO:0000313" key="3">
    <source>
        <dbReference type="EMBL" id="KAG1362592.1"/>
    </source>
</evidence>
<evidence type="ECO:0000313" key="4">
    <source>
        <dbReference type="Proteomes" id="UP000797356"/>
    </source>
</evidence>
<dbReference type="GO" id="GO:0008270">
    <property type="term" value="F:zinc ion binding"/>
    <property type="evidence" value="ECO:0007669"/>
    <property type="project" value="TreeGrafter"/>
</dbReference>
<evidence type="ECO:0000256" key="1">
    <source>
        <dbReference type="ARBA" id="ARBA00006576"/>
    </source>
</evidence>
<keyword evidence="4" id="KW-1185">Reference proteome</keyword>
<reference evidence="3" key="1">
    <citation type="journal article" date="2017" name="Gigascience">
        <title>The genome draft of coconut (Cocos nucifera).</title>
        <authorList>
            <person name="Xiao Y."/>
            <person name="Xu P."/>
            <person name="Fan H."/>
            <person name="Baudouin L."/>
            <person name="Xia W."/>
            <person name="Bocs S."/>
            <person name="Xu J."/>
            <person name="Li Q."/>
            <person name="Guo A."/>
            <person name="Zhou L."/>
            <person name="Li J."/>
            <person name="Wu Y."/>
            <person name="Ma Z."/>
            <person name="Armero A."/>
            <person name="Issali A.E."/>
            <person name="Liu N."/>
            <person name="Peng M."/>
            <person name="Yang Y."/>
        </authorList>
    </citation>
    <scope>NUCLEOTIDE SEQUENCE</scope>
    <source>
        <tissue evidence="3">Spear leaf of Hainan Tall coconut</tissue>
    </source>
</reference>
<dbReference type="OrthoDB" id="414540at2759"/>
<comment type="similarity">
    <text evidence="1">Belongs to the cytidine and deoxycytidylate deaminase family.</text>
</comment>
<dbReference type="InterPro" id="IPR050202">
    <property type="entry name" value="Cyt/Deoxycyt_deaminase"/>
</dbReference>
<dbReference type="Gene3D" id="3.40.140.10">
    <property type="entry name" value="Cytidine Deaminase, domain 2"/>
    <property type="match status" value="1"/>
</dbReference>
<dbReference type="Proteomes" id="UP000797356">
    <property type="component" value="Chromosome 10"/>
</dbReference>
<sequence>MTADIGFVIEAELAVAIMDEWGVATAPELLVALVPAPLRLATPPNSYFPIGAGGLGMSGRIYVRVNMEFPGLPLHHSTHVEQFLVTNAAVNSEIRIRCIAVSLASTTAAGSSSPPTAPHPHSSPFPPFPAPPAPRSPPQRPSPLSRAP</sequence>
<dbReference type="PANTHER" id="PTHR11644">
    <property type="entry name" value="CYTIDINE DEAMINASE"/>
    <property type="match status" value="1"/>
</dbReference>
<gene>
    <name evidence="3" type="ORF">COCNU_10G008110</name>
</gene>
<dbReference type="CDD" id="cd01283">
    <property type="entry name" value="cytidine_deaminase"/>
    <property type="match status" value="1"/>
</dbReference>
<dbReference type="GO" id="GO:0005829">
    <property type="term" value="C:cytosol"/>
    <property type="evidence" value="ECO:0007669"/>
    <property type="project" value="TreeGrafter"/>
</dbReference>
<feature type="region of interest" description="Disordered" evidence="2">
    <location>
        <begin position="107"/>
        <end position="148"/>
    </location>
</feature>
<accession>A0A8K0N8L1</accession>
<evidence type="ECO:0000256" key="2">
    <source>
        <dbReference type="SAM" id="MobiDB-lite"/>
    </source>
</evidence>
<dbReference type="InterPro" id="IPR016193">
    <property type="entry name" value="Cytidine_deaminase-like"/>
</dbReference>